<evidence type="ECO:0000313" key="3">
    <source>
        <dbReference type="Proteomes" id="UP000654452"/>
    </source>
</evidence>
<gene>
    <name evidence="2" type="ORF">JJL56_26345</name>
</gene>
<dbReference type="EMBL" id="JAEPIV010000024">
    <property type="protein sequence ID" value="MBK4722379.1"/>
    <property type="molecule type" value="Genomic_DNA"/>
</dbReference>
<proteinExistence type="predicted"/>
<dbReference type="Proteomes" id="UP000654452">
    <property type="component" value="Unassembled WGS sequence"/>
</dbReference>
<feature type="chain" id="PRO_5046857453" description="Lipoprotein" evidence="1">
    <location>
        <begin position="20"/>
        <end position="62"/>
    </location>
</feature>
<evidence type="ECO:0008006" key="4">
    <source>
        <dbReference type="Google" id="ProtNLM"/>
    </source>
</evidence>
<accession>A0ABS1I5M5</accession>
<name>A0ABS1I5M5_9PROT</name>
<keyword evidence="1" id="KW-0732">Signal</keyword>
<keyword evidence="3" id="KW-1185">Reference proteome</keyword>
<organism evidence="2 3">
    <name type="scientific">Azospirillum aestuarii</name>
    <dbReference type="NCBI Taxonomy" id="2802052"/>
    <lineage>
        <taxon>Bacteria</taxon>
        <taxon>Pseudomonadati</taxon>
        <taxon>Pseudomonadota</taxon>
        <taxon>Alphaproteobacteria</taxon>
        <taxon>Rhodospirillales</taxon>
        <taxon>Azospirillaceae</taxon>
        <taxon>Azospirillum</taxon>
    </lineage>
</organism>
<comment type="caution">
    <text evidence="2">The sequence shown here is derived from an EMBL/GenBank/DDBJ whole genome shotgun (WGS) entry which is preliminary data.</text>
</comment>
<dbReference type="PROSITE" id="PS51257">
    <property type="entry name" value="PROKAR_LIPOPROTEIN"/>
    <property type="match status" value="1"/>
</dbReference>
<feature type="signal peptide" evidence="1">
    <location>
        <begin position="1"/>
        <end position="19"/>
    </location>
</feature>
<reference evidence="2 3" key="1">
    <citation type="submission" date="2021-01" db="EMBL/GenBank/DDBJ databases">
        <title>Azospirillum sp. YIM DDC1 draft genome.</title>
        <authorList>
            <person name="Wang Y.-X."/>
        </authorList>
    </citation>
    <scope>NUCLEOTIDE SEQUENCE [LARGE SCALE GENOMIC DNA]</scope>
    <source>
        <strain evidence="2 3">YIM DDC1</strain>
    </source>
</reference>
<dbReference type="RefSeq" id="WP_200486890.1">
    <property type="nucleotide sequence ID" value="NZ_JAEPIV010000024.1"/>
</dbReference>
<sequence>MRRALLALCALILAGCSSGGSVDLPRQRIGGGMDDRQRSPCACAELPLSRSPAGLLPPASAV</sequence>
<protein>
    <recommendedName>
        <fullName evidence="4">Lipoprotein</fullName>
    </recommendedName>
</protein>
<evidence type="ECO:0000313" key="2">
    <source>
        <dbReference type="EMBL" id="MBK4722379.1"/>
    </source>
</evidence>
<evidence type="ECO:0000256" key="1">
    <source>
        <dbReference type="SAM" id="SignalP"/>
    </source>
</evidence>